<dbReference type="GO" id="GO:0005737">
    <property type="term" value="C:cytoplasm"/>
    <property type="evidence" value="ECO:0007669"/>
    <property type="project" value="TreeGrafter"/>
</dbReference>
<reference evidence="4 5" key="1">
    <citation type="journal article" date="2023" name="PLoS ONE">
        <title>Cytospora paraplurivora sp. nov. isolated from orchards with fruit tree decline syndrome in Ontario, Canada.</title>
        <authorList>
            <person name="Ilyukhin E."/>
            <person name="Nguyen H.D.T."/>
            <person name="Castle A.J."/>
            <person name="Ellouze W."/>
        </authorList>
    </citation>
    <scope>NUCLEOTIDE SEQUENCE [LARGE SCALE GENOMIC DNA]</scope>
    <source>
        <strain evidence="4 5">FDS-564</strain>
    </source>
</reference>
<accession>A0AAN9UFY7</accession>
<evidence type="ECO:0000259" key="3">
    <source>
        <dbReference type="Pfam" id="PF24181"/>
    </source>
</evidence>
<comment type="caution">
    <text evidence="4">The sequence shown here is derived from an EMBL/GenBank/DDBJ whole genome shotgun (WGS) entry which is preliminary data.</text>
</comment>
<feature type="domain" description="TTI1 N-terminal TPR" evidence="2">
    <location>
        <begin position="20"/>
        <end position="368"/>
    </location>
</feature>
<dbReference type="Pfam" id="PF21547">
    <property type="entry name" value="TTI1"/>
    <property type="match status" value="1"/>
</dbReference>
<feature type="domain" description="TTI1 C-terminal TPR" evidence="3">
    <location>
        <begin position="804"/>
        <end position="963"/>
    </location>
</feature>
<dbReference type="Pfam" id="PF24173">
    <property type="entry name" value="TPR_TTI1_N"/>
    <property type="match status" value="1"/>
</dbReference>
<dbReference type="InterPro" id="IPR049362">
    <property type="entry name" value="TTI1_rpt"/>
</dbReference>
<gene>
    <name evidence="4" type="ORF">SLS53_004723</name>
</gene>
<dbReference type="PIRSF" id="PIRSF005250">
    <property type="entry name" value="UCP005250"/>
    <property type="match status" value="1"/>
</dbReference>
<evidence type="ECO:0000256" key="1">
    <source>
        <dbReference type="SAM" id="MobiDB-lite"/>
    </source>
</evidence>
<organism evidence="4 5">
    <name type="scientific">Cytospora paraplurivora</name>
    <dbReference type="NCBI Taxonomy" id="2898453"/>
    <lineage>
        <taxon>Eukaryota</taxon>
        <taxon>Fungi</taxon>
        <taxon>Dikarya</taxon>
        <taxon>Ascomycota</taxon>
        <taxon>Pezizomycotina</taxon>
        <taxon>Sordariomycetes</taxon>
        <taxon>Sordariomycetidae</taxon>
        <taxon>Diaporthales</taxon>
        <taxon>Cytosporaceae</taxon>
        <taxon>Cytospora</taxon>
    </lineage>
</organism>
<dbReference type="InterPro" id="IPR057566">
    <property type="entry name" value="TPR_TTI1_N"/>
</dbReference>
<keyword evidence="5" id="KW-1185">Reference proteome</keyword>
<evidence type="ECO:0000259" key="2">
    <source>
        <dbReference type="Pfam" id="PF24173"/>
    </source>
</evidence>
<evidence type="ECO:0000313" key="4">
    <source>
        <dbReference type="EMBL" id="KAK7742137.1"/>
    </source>
</evidence>
<evidence type="ECO:0008006" key="6">
    <source>
        <dbReference type="Google" id="ProtNLM"/>
    </source>
</evidence>
<evidence type="ECO:0000313" key="5">
    <source>
        <dbReference type="Proteomes" id="UP001320245"/>
    </source>
</evidence>
<feature type="compositionally biased region" description="Acidic residues" evidence="1">
    <location>
        <begin position="844"/>
        <end position="853"/>
    </location>
</feature>
<dbReference type="InterPro" id="IPR052587">
    <property type="entry name" value="TELO2-interacting_protein_1"/>
</dbReference>
<name>A0AAN9UFY7_9PEZI</name>
<dbReference type="AlphaFoldDB" id="A0AAN9UFY7"/>
<proteinExistence type="predicted"/>
<dbReference type="EMBL" id="JAJSPL020000016">
    <property type="protein sequence ID" value="KAK7742137.1"/>
    <property type="molecule type" value="Genomic_DNA"/>
</dbReference>
<dbReference type="InterPro" id="IPR057567">
    <property type="entry name" value="TPR_TTI1_C"/>
</dbReference>
<protein>
    <recommendedName>
        <fullName evidence="6">TEL2-interacting protein 1</fullName>
    </recommendedName>
</protein>
<feature type="compositionally biased region" description="Basic and acidic residues" evidence="1">
    <location>
        <begin position="817"/>
        <end position="843"/>
    </location>
</feature>
<sequence>MAHQLGPQSEFTSSARNHFFTKLKPVCVDISRLVLQGQQQNPDKAASDRRLQDLVTQLNGTLEDQIQYDATVLDHKLADYVFFPLSHVLRQQGSYSIRLIETVIKSLRLLIQYGWKARISKDLSQQLLILLTFIVGGVPGQERSQPTRPEETILEGYKALTVLIRFAGLSSKDSPLTDSKIIPSFGHAVSVILDSVVDGATPAIQLEALQAILAVYNTIKQDDVLATFFPGTVSSLSRLLSPPISTRAQRRVLVSGVNVLRAVLTNVLGDLKTRNLLRQMEKAHIDAGGATSKDENTEGKVLTPAWLKATVAQVKAALSTVLKLRNHDSADVRMAMERFCIALLDECHSSLSNCTSMLVESAMVLREDHDEPASLGIDVLSDEKAMFFGTSLQDLATIYPELTDAINTTVYNWITTMPRAMQSSDERVKQQALRNIVKSSELVSALQIESSNLEELLSSALRDSVVTLVLNTKDAKVLNEVEFDQNLWRSSDLVQTSQELQTYRPVILAQESQRDTRKDVASLIQNIGSSTQQTRLAAGMLPYIRDSTGVDQISSFWLSFELVKSSFAKTSEVDDLLDLTSAAPDPSFPEDQESVFNELYSFSVSILDAHSDADDEVDWRLEAIALEVTAFAASRLDQAFRPELIDVLYPIATFLGATRPELRGHAITTLNSIAMSCGYGSVSELIIDNVDYMVNSISLRLNQFDISPASTKVLTMMIRLTGPRLLPYLDDVVAGIFAALDNYHGYSAFVGSLFGVLSEVVEQGVKADNPLIEDGKSKPVSHEKRPLESSGIEDTLALLDKRAKRKREEEEEEDVEEIIRGHPTEDWKSAKEELDAIESRDKGEDEPEEEPASNDEVAPPKSPTYTLLTKITSLTQHYLTSPTPTLRKQLLDLLSKVSTALAADENAFLPLVNDVWPVIVSRLHDPEPYVVISACATLAALCEGAGDFLSSRVKTEWWDGLGKWFFRVRDDARKSSSSSSSSRGGGVGAGSLGATRSSRGSIPGKQHGTATGSGIVIPLRGGSSDTDGLQLEASSSSSRSGAATAATTTVGLGRFASAAQTWDAVVSLLIAIVSFVRIEDDIFEQILDLLADDVLSRNKEARRALEAVNADAVWLAMYERGLVEPLPTPVMDGVVFAPLGEVGG</sequence>
<feature type="compositionally biased region" description="Basic and acidic residues" evidence="1">
    <location>
        <begin position="773"/>
        <end position="787"/>
    </location>
</feature>
<dbReference type="Pfam" id="PF24181">
    <property type="entry name" value="TPR_TTI1_C"/>
    <property type="match status" value="1"/>
</dbReference>
<dbReference type="SUPFAM" id="SSF48371">
    <property type="entry name" value="ARM repeat"/>
    <property type="match status" value="1"/>
</dbReference>
<feature type="region of interest" description="Disordered" evidence="1">
    <location>
        <begin position="770"/>
        <end position="863"/>
    </location>
</feature>
<feature type="region of interest" description="Disordered" evidence="1">
    <location>
        <begin position="974"/>
        <end position="1017"/>
    </location>
</feature>
<dbReference type="Proteomes" id="UP001320245">
    <property type="component" value="Unassembled WGS sequence"/>
</dbReference>
<dbReference type="InterPro" id="IPR016024">
    <property type="entry name" value="ARM-type_fold"/>
</dbReference>
<dbReference type="PANTHER" id="PTHR18460">
    <property type="entry name" value="TEL2 INTERACTING PROTEIN 1 TTI1 FAMILY MEMBER"/>
    <property type="match status" value="1"/>
</dbReference>
<dbReference type="InterPro" id="IPR016441">
    <property type="entry name" value="Tti1"/>
</dbReference>
<dbReference type="PANTHER" id="PTHR18460:SF3">
    <property type="entry name" value="TELO2-INTERACTING PROTEIN 1 HOMOLOG"/>
    <property type="match status" value="1"/>
</dbReference>
<dbReference type="InterPro" id="IPR011989">
    <property type="entry name" value="ARM-like"/>
</dbReference>
<dbReference type="FunFam" id="1.25.10.10:FF:001401">
    <property type="entry name" value="Uncharacterized protein"/>
    <property type="match status" value="1"/>
</dbReference>
<dbReference type="Gene3D" id="1.25.10.10">
    <property type="entry name" value="Leucine-rich Repeat Variant"/>
    <property type="match status" value="1"/>
</dbReference>